<feature type="domain" description="Secretion system C-terminal sorting" evidence="3">
    <location>
        <begin position="194"/>
        <end position="264"/>
    </location>
</feature>
<evidence type="ECO:0000313" key="4">
    <source>
        <dbReference type="EMBL" id="GGD82073.1"/>
    </source>
</evidence>
<evidence type="ECO:0000256" key="1">
    <source>
        <dbReference type="ARBA" id="ARBA00022729"/>
    </source>
</evidence>
<proteinExistence type="predicted"/>
<evidence type="ECO:0000313" key="5">
    <source>
        <dbReference type="Proteomes" id="UP000652231"/>
    </source>
</evidence>
<reference evidence="4" key="2">
    <citation type="submission" date="2020-09" db="EMBL/GenBank/DDBJ databases">
        <authorList>
            <person name="Sun Q."/>
            <person name="Zhou Y."/>
        </authorList>
    </citation>
    <scope>NUCLEOTIDE SEQUENCE</scope>
    <source>
        <strain evidence="4">CGMCC 1.12924</strain>
    </source>
</reference>
<dbReference type="NCBIfam" id="TIGR04183">
    <property type="entry name" value="Por_Secre_tail"/>
    <property type="match status" value="1"/>
</dbReference>
<sequence>MKTIFSLKKNLIKLFTLLCLLPSFGSFAPEVFHGFGQRVNAQTIEILLNSEWYLAESNVNGVSISLENSGVPIFHSPHNENFFLHYYGVSCFESFEVTYTDVTETSFNLSTIIEYVSCNYTDPDEIAAVELYLSFYFELPFNTNSTPRNPFSYEWVDGGFPVDDLIITNPEGDWLLYRTAFLSTPTFHQNSFALYPNPVNETLQINNTSNQVVAASLYDLNGKLLQSHSLENSVSPINVSALTHGLYFVVLVNEQGDRVSKKFIKN</sequence>
<dbReference type="EMBL" id="BMGK01000001">
    <property type="protein sequence ID" value="GGD82073.1"/>
    <property type="molecule type" value="Genomic_DNA"/>
</dbReference>
<keyword evidence="1 2" id="KW-0732">Signal</keyword>
<dbReference type="Pfam" id="PF18962">
    <property type="entry name" value="Por_Secre_tail"/>
    <property type="match status" value="1"/>
</dbReference>
<dbReference type="Proteomes" id="UP000652231">
    <property type="component" value="Unassembled WGS sequence"/>
</dbReference>
<evidence type="ECO:0000256" key="2">
    <source>
        <dbReference type="SAM" id="SignalP"/>
    </source>
</evidence>
<feature type="signal peptide" evidence="2">
    <location>
        <begin position="1"/>
        <end position="28"/>
    </location>
</feature>
<accession>A0A8J2V4S5</accession>
<dbReference type="InterPro" id="IPR026444">
    <property type="entry name" value="Secre_tail"/>
</dbReference>
<reference evidence="4" key="1">
    <citation type="journal article" date="2014" name="Int. J. Syst. Evol. Microbiol.">
        <title>Complete genome sequence of Corynebacterium casei LMG S-19264T (=DSM 44701T), isolated from a smear-ripened cheese.</title>
        <authorList>
            <consortium name="US DOE Joint Genome Institute (JGI-PGF)"/>
            <person name="Walter F."/>
            <person name="Albersmeier A."/>
            <person name="Kalinowski J."/>
            <person name="Ruckert C."/>
        </authorList>
    </citation>
    <scope>NUCLEOTIDE SEQUENCE</scope>
    <source>
        <strain evidence="4">CGMCC 1.12924</strain>
    </source>
</reference>
<evidence type="ECO:0000259" key="3">
    <source>
        <dbReference type="Pfam" id="PF18962"/>
    </source>
</evidence>
<gene>
    <name evidence="4" type="ORF">GCM10011312_03020</name>
</gene>
<name>A0A8J2V4S5_9FLAO</name>
<dbReference type="RefSeq" id="WP_188438762.1">
    <property type="nucleotide sequence ID" value="NZ_BMGK01000001.1"/>
</dbReference>
<keyword evidence="5" id="KW-1185">Reference proteome</keyword>
<protein>
    <recommendedName>
        <fullName evidence="3">Secretion system C-terminal sorting domain-containing protein</fullName>
    </recommendedName>
</protein>
<dbReference type="AlphaFoldDB" id="A0A8J2V4S5"/>
<feature type="chain" id="PRO_5035175470" description="Secretion system C-terminal sorting domain-containing protein" evidence="2">
    <location>
        <begin position="29"/>
        <end position="266"/>
    </location>
</feature>
<organism evidence="4 5">
    <name type="scientific">Planktosalinus lacus</name>
    <dbReference type="NCBI Taxonomy" id="1526573"/>
    <lineage>
        <taxon>Bacteria</taxon>
        <taxon>Pseudomonadati</taxon>
        <taxon>Bacteroidota</taxon>
        <taxon>Flavobacteriia</taxon>
        <taxon>Flavobacteriales</taxon>
        <taxon>Flavobacteriaceae</taxon>
        <taxon>Planktosalinus</taxon>
    </lineage>
</organism>
<comment type="caution">
    <text evidence="4">The sequence shown here is derived from an EMBL/GenBank/DDBJ whole genome shotgun (WGS) entry which is preliminary data.</text>
</comment>